<feature type="signal peptide" evidence="1">
    <location>
        <begin position="1"/>
        <end position="19"/>
    </location>
</feature>
<dbReference type="EMBL" id="BLXU01000005">
    <property type="protein sequence ID" value="GFO51743.1"/>
    <property type="molecule type" value="Genomic_DNA"/>
</dbReference>
<comment type="caution">
    <text evidence="2">The sequence shown here is derived from an EMBL/GenBank/DDBJ whole genome shotgun (WGS) entry which is preliminary data.</text>
</comment>
<name>A0A6L2ZUE5_9LACT</name>
<gene>
    <name evidence="2" type="ORF">ikelab_10180</name>
</gene>
<reference evidence="2 3" key="1">
    <citation type="submission" date="2020-06" db="EMBL/GenBank/DDBJ databases">
        <title>Draft genome sequence of Lactic acid bacteria from Okinawan-style tofu.</title>
        <authorList>
            <person name="Takara I."/>
            <person name="Ikematsu S."/>
        </authorList>
    </citation>
    <scope>NUCLEOTIDE SEQUENCE [LARGE SCALE GENOMIC DNA]</scope>
    <source>
        <strain evidence="3">lg38</strain>
    </source>
</reference>
<evidence type="ECO:0000313" key="3">
    <source>
        <dbReference type="Proteomes" id="UP000504756"/>
    </source>
</evidence>
<sequence>MKKELVYSTSLILAATVCAVSSESITAESVNYSSFGQVGFVAGNEITPPVSPGPEEPGKPVFPV</sequence>
<dbReference type="Proteomes" id="UP000504756">
    <property type="component" value="Unassembled WGS sequence"/>
</dbReference>
<protein>
    <recommendedName>
        <fullName evidence="4">Secreted protein</fullName>
    </recommendedName>
</protein>
<dbReference type="AlphaFoldDB" id="A0A6L2ZUE5"/>
<dbReference type="RefSeq" id="WP_255303341.1">
    <property type="nucleotide sequence ID" value="NZ_BLXU01000005.1"/>
</dbReference>
<accession>A0A6L2ZUE5</accession>
<evidence type="ECO:0000313" key="2">
    <source>
        <dbReference type="EMBL" id="GFO51743.1"/>
    </source>
</evidence>
<keyword evidence="1" id="KW-0732">Signal</keyword>
<feature type="chain" id="PRO_5038591108" description="Secreted protein" evidence="1">
    <location>
        <begin position="20"/>
        <end position="64"/>
    </location>
</feature>
<organism evidence="2 3">
    <name type="scientific">Lactococcus garvieae</name>
    <dbReference type="NCBI Taxonomy" id="1363"/>
    <lineage>
        <taxon>Bacteria</taxon>
        <taxon>Bacillati</taxon>
        <taxon>Bacillota</taxon>
        <taxon>Bacilli</taxon>
        <taxon>Lactobacillales</taxon>
        <taxon>Streptococcaceae</taxon>
        <taxon>Lactococcus</taxon>
    </lineage>
</organism>
<evidence type="ECO:0008006" key="4">
    <source>
        <dbReference type="Google" id="ProtNLM"/>
    </source>
</evidence>
<proteinExistence type="predicted"/>
<evidence type="ECO:0000256" key="1">
    <source>
        <dbReference type="SAM" id="SignalP"/>
    </source>
</evidence>